<evidence type="ECO:0008006" key="3">
    <source>
        <dbReference type="Google" id="ProtNLM"/>
    </source>
</evidence>
<dbReference type="AlphaFoldDB" id="A0A2I0XHY7"/>
<dbReference type="EMBL" id="KZ501874">
    <property type="protein sequence ID" value="PKU87494.1"/>
    <property type="molecule type" value="Genomic_DNA"/>
</dbReference>
<sequence length="400" mass="44109">MVEFDRRISAPSPAAQAAALRRLSTRAASTSSIPTPTSLSACASLTPIAESILSHLRSSGVNILPGLSPSELTRAEAEFGFSFPPDLRAFISLGLPSGPGFPDWRSPSHLRPLLDLPAASISFQIAFPRVHSFWPKSSWGPRPNEPDEALRFARSALRRAPLLLPVFNRCYLPCLPALAGNPLFLVEDSRVTICALDLSDFFLSNFSPSLRLQRQFSAAEPLPPSPLDYASRRSLDSAARTPRWIEFWTEAASFDRRRRSSSSFSSSERFVDIRKQRMSPPAWVGKYLERIGEILRDGGWRENDVAEMVEVAASGFFDSAASGKDNVVAVDGEAVLDALLLKANRCSDSLRRAGWSSEEVSDVMGMDFRRSRRTCRPAVRLPKDIAEKIEKLADVVSRTS</sequence>
<organism evidence="1 2">
    <name type="scientific">Dendrobium catenatum</name>
    <dbReference type="NCBI Taxonomy" id="906689"/>
    <lineage>
        <taxon>Eukaryota</taxon>
        <taxon>Viridiplantae</taxon>
        <taxon>Streptophyta</taxon>
        <taxon>Embryophyta</taxon>
        <taxon>Tracheophyta</taxon>
        <taxon>Spermatophyta</taxon>
        <taxon>Magnoliopsida</taxon>
        <taxon>Liliopsida</taxon>
        <taxon>Asparagales</taxon>
        <taxon>Orchidaceae</taxon>
        <taxon>Epidendroideae</taxon>
        <taxon>Malaxideae</taxon>
        <taxon>Dendrobiinae</taxon>
        <taxon>Dendrobium</taxon>
    </lineage>
</organism>
<dbReference type="PANTHER" id="PTHR32011:SF2">
    <property type="entry name" value="OS08G0472400 PROTEIN"/>
    <property type="match status" value="1"/>
</dbReference>
<gene>
    <name evidence="1" type="ORF">MA16_Dca016680</name>
</gene>
<dbReference type="PANTHER" id="PTHR32011">
    <property type="entry name" value="OS08G0472400 PROTEIN"/>
    <property type="match status" value="1"/>
</dbReference>
<proteinExistence type="predicted"/>
<reference evidence="1 2" key="2">
    <citation type="journal article" date="2017" name="Nature">
        <title>The Apostasia genome and the evolution of orchids.</title>
        <authorList>
            <person name="Zhang G.Q."/>
            <person name="Liu K.W."/>
            <person name="Li Z."/>
            <person name="Lohaus R."/>
            <person name="Hsiao Y.Y."/>
            <person name="Niu S.C."/>
            <person name="Wang J.Y."/>
            <person name="Lin Y.C."/>
            <person name="Xu Q."/>
            <person name="Chen L.J."/>
            <person name="Yoshida K."/>
            <person name="Fujiwara S."/>
            <person name="Wang Z.W."/>
            <person name="Zhang Y.Q."/>
            <person name="Mitsuda N."/>
            <person name="Wang M."/>
            <person name="Liu G.H."/>
            <person name="Pecoraro L."/>
            <person name="Huang H.X."/>
            <person name="Xiao X.J."/>
            <person name="Lin M."/>
            <person name="Wu X.Y."/>
            <person name="Wu W.L."/>
            <person name="Chen Y.Y."/>
            <person name="Chang S.B."/>
            <person name="Sakamoto S."/>
            <person name="Ohme-Takagi M."/>
            <person name="Yagi M."/>
            <person name="Zeng S.J."/>
            <person name="Shen C.Y."/>
            <person name="Yeh C.M."/>
            <person name="Luo Y.B."/>
            <person name="Tsai W.C."/>
            <person name="Van de Peer Y."/>
            <person name="Liu Z.J."/>
        </authorList>
    </citation>
    <scope>NUCLEOTIDE SEQUENCE [LARGE SCALE GENOMIC DNA]</scope>
    <source>
        <tissue evidence="1">The whole plant</tissue>
    </source>
</reference>
<dbReference type="OrthoDB" id="1888829at2759"/>
<protein>
    <recommendedName>
        <fullName evidence="3">Knr4/Smi1-like domain-containing protein</fullName>
    </recommendedName>
</protein>
<reference evidence="1 2" key="1">
    <citation type="journal article" date="2016" name="Sci. Rep.">
        <title>The Dendrobium catenatum Lindl. genome sequence provides insights into polysaccharide synthase, floral development and adaptive evolution.</title>
        <authorList>
            <person name="Zhang G.Q."/>
            <person name="Xu Q."/>
            <person name="Bian C."/>
            <person name="Tsai W.C."/>
            <person name="Yeh C.M."/>
            <person name="Liu K.W."/>
            <person name="Yoshida K."/>
            <person name="Zhang L.S."/>
            <person name="Chang S.B."/>
            <person name="Chen F."/>
            <person name="Shi Y."/>
            <person name="Su Y.Y."/>
            <person name="Zhang Y.Q."/>
            <person name="Chen L.J."/>
            <person name="Yin Y."/>
            <person name="Lin M."/>
            <person name="Huang H."/>
            <person name="Deng H."/>
            <person name="Wang Z.W."/>
            <person name="Zhu S.L."/>
            <person name="Zhao X."/>
            <person name="Deng C."/>
            <person name="Niu S.C."/>
            <person name="Huang J."/>
            <person name="Wang M."/>
            <person name="Liu G.H."/>
            <person name="Yang H.J."/>
            <person name="Xiao X.J."/>
            <person name="Hsiao Y.Y."/>
            <person name="Wu W.L."/>
            <person name="Chen Y.Y."/>
            <person name="Mitsuda N."/>
            <person name="Ohme-Takagi M."/>
            <person name="Luo Y.B."/>
            <person name="Van de Peer Y."/>
            <person name="Liu Z.J."/>
        </authorList>
    </citation>
    <scope>NUCLEOTIDE SEQUENCE [LARGE SCALE GENOMIC DNA]</scope>
    <source>
        <tissue evidence="1">The whole plant</tissue>
    </source>
</reference>
<keyword evidence="2" id="KW-1185">Reference proteome</keyword>
<name>A0A2I0XHY7_9ASPA</name>
<evidence type="ECO:0000313" key="2">
    <source>
        <dbReference type="Proteomes" id="UP000233837"/>
    </source>
</evidence>
<dbReference type="Proteomes" id="UP000233837">
    <property type="component" value="Unassembled WGS sequence"/>
</dbReference>
<accession>A0A2I0XHY7</accession>
<evidence type="ECO:0000313" key="1">
    <source>
        <dbReference type="EMBL" id="PKU87494.1"/>
    </source>
</evidence>